<evidence type="ECO:0000313" key="2">
    <source>
        <dbReference type="EMBL" id="KAJ7076966.1"/>
    </source>
</evidence>
<protein>
    <submittedName>
        <fullName evidence="2">Uncharacterized protein</fullName>
    </submittedName>
</protein>
<organism evidence="2 3">
    <name type="scientific">Mycena belliarum</name>
    <dbReference type="NCBI Taxonomy" id="1033014"/>
    <lineage>
        <taxon>Eukaryota</taxon>
        <taxon>Fungi</taxon>
        <taxon>Dikarya</taxon>
        <taxon>Basidiomycota</taxon>
        <taxon>Agaricomycotina</taxon>
        <taxon>Agaricomycetes</taxon>
        <taxon>Agaricomycetidae</taxon>
        <taxon>Agaricales</taxon>
        <taxon>Marasmiineae</taxon>
        <taxon>Mycenaceae</taxon>
        <taxon>Mycena</taxon>
    </lineage>
</organism>
<name>A0AAD6XNJ6_9AGAR</name>
<feature type="region of interest" description="Disordered" evidence="1">
    <location>
        <begin position="258"/>
        <end position="281"/>
    </location>
</feature>
<proteinExistence type="predicted"/>
<gene>
    <name evidence="2" type="ORF">B0H15DRAFT_1026318</name>
</gene>
<evidence type="ECO:0000313" key="3">
    <source>
        <dbReference type="Proteomes" id="UP001222325"/>
    </source>
</evidence>
<accession>A0AAD6XNJ6</accession>
<feature type="region of interest" description="Disordered" evidence="1">
    <location>
        <begin position="140"/>
        <end position="199"/>
    </location>
</feature>
<sequence length="676" mass="72739">MNVKKKPGISTQWRCATFPEHRRFLPSPSSSFLALDVAAGGIGRRQLEMSAPLSPPTSRASARPQNEVLYYLRPNVHPPVRACRPQSAVRRRPQPIVASSFSTSVHLHLHSPSPSPSPYVCIVIVIFIVAVAARRLPQTLHPKTHEARRSNGATQRRTTRGEEEGGRKCPSHPAIAADVDPHLGTPDTTTRPSPPLPLPPAPLHSRPIAMTLRAHRSHHISTQRRPPSAAFVTRASASPFLPAPTSLVPRSCVLDTHVPTATPRPSPSSLSPLATRPPVATSSSHAGDLCCLLDPHGDSAETARAPVLSKARTISVPPTSGASGLEPPRPPSRPAPHAVAVARDLGIHRLHRELPPLRIVVNRTPAPTLRRRGAMIRGRAPGTCRGRTSTATTVCCGRDHAGMHAARAPCSLRLCAEQRVGPGMARATPNAAHSVHGDLHTEPARRRYITSLGADVAWSRCRGCATGNAQEIGRVSHWAAQALSPCERCILQRSPIIPCPPPSTRPSPLPQGHDHASLSPSYTAAAALELVSDAACAMKTRNKAASRARSTRLSEVVQGAESDIVRLQEDFNLYGLTNLSEMYCDFVPDKRYHLASARSPTDMFAFARSDTHSLLLFIYDNRRSARSPGTCVEWHATCAGAPPPKLGGDRATCLRAGAIRRDAGECLRIGIRRGGW</sequence>
<reference evidence="2" key="1">
    <citation type="submission" date="2023-03" db="EMBL/GenBank/DDBJ databases">
        <title>Massive genome expansion in bonnet fungi (Mycena s.s.) driven by repeated elements and novel gene families across ecological guilds.</title>
        <authorList>
            <consortium name="Lawrence Berkeley National Laboratory"/>
            <person name="Harder C.B."/>
            <person name="Miyauchi S."/>
            <person name="Viragh M."/>
            <person name="Kuo A."/>
            <person name="Thoen E."/>
            <person name="Andreopoulos B."/>
            <person name="Lu D."/>
            <person name="Skrede I."/>
            <person name="Drula E."/>
            <person name="Henrissat B."/>
            <person name="Morin E."/>
            <person name="Kohler A."/>
            <person name="Barry K."/>
            <person name="LaButti K."/>
            <person name="Morin E."/>
            <person name="Salamov A."/>
            <person name="Lipzen A."/>
            <person name="Mereny Z."/>
            <person name="Hegedus B."/>
            <person name="Baldrian P."/>
            <person name="Stursova M."/>
            <person name="Weitz H."/>
            <person name="Taylor A."/>
            <person name="Grigoriev I.V."/>
            <person name="Nagy L.G."/>
            <person name="Martin F."/>
            <person name="Kauserud H."/>
        </authorList>
    </citation>
    <scope>NUCLEOTIDE SEQUENCE</scope>
    <source>
        <strain evidence="2">CBHHK173m</strain>
    </source>
</reference>
<evidence type="ECO:0000256" key="1">
    <source>
        <dbReference type="SAM" id="MobiDB-lite"/>
    </source>
</evidence>
<dbReference type="AlphaFoldDB" id="A0AAD6XNJ6"/>
<dbReference type="EMBL" id="JARJCN010000076">
    <property type="protein sequence ID" value="KAJ7076966.1"/>
    <property type="molecule type" value="Genomic_DNA"/>
</dbReference>
<comment type="caution">
    <text evidence="2">The sequence shown here is derived from an EMBL/GenBank/DDBJ whole genome shotgun (WGS) entry which is preliminary data.</text>
</comment>
<keyword evidence="3" id="KW-1185">Reference proteome</keyword>
<feature type="region of interest" description="Disordered" evidence="1">
    <location>
        <begin position="314"/>
        <end position="336"/>
    </location>
</feature>
<feature type="compositionally biased region" description="Low complexity" evidence="1">
    <location>
        <begin position="259"/>
        <end position="278"/>
    </location>
</feature>
<dbReference type="Proteomes" id="UP001222325">
    <property type="component" value="Unassembled WGS sequence"/>
</dbReference>